<dbReference type="EMBL" id="LGRX02008239">
    <property type="protein sequence ID" value="KAK3273816.1"/>
    <property type="molecule type" value="Genomic_DNA"/>
</dbReference>
<reference evidence="2 3" key="1">
    <citation type="journal article" date="2015" name="Genome Biol. Evol.">
        <title>Comparative Genomics of a Bacterivorous Green Alga Reveals Evolutionary Causalities and Consequences of Phago-Mixotrophic Mode of Nutrition.</title>
        <authorList>
            <person name="Burns J.A."/>
            <person name="Paasch A."/>
            <person name="Narechania A."/>
            <person name="Kim E."/>
        </authorList>
    </citation>
    <scope>NUCLEOTIDE SEQUENCE [LARGE SCALE GENOMIC DNA]</scope>
    <source>
        <strain evidence="2 3">PLY_AMNH</strain>
    </source>
</reference>
<evidence type="ECO:0000313" key="3">
    <source>
        <dbReference type="Proteomes" id="UP001190700"/>
    </source>
</evidence>
<keyword evidence="1" id="KW-0732">Signal</keyword>
<name>A0AAE0GAC7_9CHLO</name>
<evidence type="ECO:0000313" key="2">
    <source>
        <dbReference type="EMBL" id="KAK3273816.1"/>
    </source>
</evidence>
<dbReference type="AlphaFoldDB" id="A0AAE0GAC7"/>
<comment type="caution">
    <text evidence="2">The sequence shown here is derived from an EMBL/GenBank/DDBJ whole genome shotgun (WGS) entry which is preliminary data.</text>
</comment>
<evidence type="ECO:0000256" key="1">
    <source>
        <dbReference type="SAM" id="SignalP"/>
    </source>
</evidence>
<feature type="signal peptide" evidence="1">
    <location>
        <begin position="1"/>
        <end position="16"/>
    </location>
</feature>
<sequence>MIFIVVSLLILPLSSANLISPGFFDIPVIRSVEDGYTRQCGNNSLAKGACTGFNELITTHAKRFVDGKVLVLDMNGKKRNGLGNSIQGYVQLMATGLYSSRAAYLSVPDCSLTPKDCSFDPSEYLEARGFDWSWSENRASVESRMDSKNIEEVVFTSSGKAQFTSADTLIEVRGDILDLLDDPRVQQIPWVTVKIVSYTPIAAGFVKAYLGVRDRFLEEKSCQDKVQLAKCMTYATLQPKLSLRQKIAPMLLELGREGGEPAIQGSVCVHTRVGFADFSASSKLKPRHVGDYFQNVASLKLAEKWELYDAIFSSCPLDGTPVANPYGCVDWHASNNFSHCLGVPPAASGEQQFEARTGSNGTFSYIATCLGRAASLLGPGGALPSNWSVFIAGDIEAFARLLDATPSFSNRVITSPGEVGHTTHSAKCRINATTGLKDCVYGSDPGGAWSKSLIDFYMLGLCRGIVHIGSPSSFMTAAGMRIPVPKEARPVVHSTRSEANIDIKEIMPYFKTSAAFPESEAAPRVAETEMHGIEKRIVQLRKYCDQVQTRHTYPCTRPRSASVGVASTR</sequence>
<organism evidence="2 3">
    <name type="scientific">Cymbomonas tetramitiformis</name>
    <dbReference type="NCBI Taxonomy" id="36881"/>
    <lineage>
        <taxon>Eukaryota</taxon>
        <taxon>Viridiplantae</taxon>
        <taxon>Chlorophyta</taxon>
        <taxon>Pyramimonadophyceae</taxon>
        <taxon>Pyramimonadales</taxon>
        <taxon>Pyramimonadaceae</taxon>
        <taxon>Cymbomonas</taxon>
    </lineage>
</organism>
<dbReference type="Proteomes" id="UP001190700">
    <property type="component" value="Unassembled WGS sequence"/>
</dbReference>
<proteinExistence type="predicted"/>
<feature type="chain" id="PRO_5041912403" evidence="1">
    <location>
        <begin position="17"/>
        <end position="569"/>
    </location>
</feature>
<protein>
    <submittedName>
        <fullName evidence="2">Uncharacterized protein</fullName>
    </submittedName>
</protein>
<keyword evidence="3" id="KW-1185">Reference proteome</keyword>
<accession>A0AAE0GAC7</accession>
<gene>
    <name evidence="2" type="ORF">CYMTET_17963</name>
</gene>